<dbReference type="EMBL" id="JABFUB010000036">
    <property type="protein sequence ID" value="MCG6663834.1"/>
    <property type="molecule type" value="Genomic_DNA"/>
</dbReference>
<evidence type="ECO:0000313" key="3">
    <source>
        <dbReference type="Proteomes" id="UP000814353"/>
    </source>
</evidence>
<protein>
    <submittedName>
        <fullName evidence="2">Uncharacterized protein</fullName>
    </submittedName>
</protein>
<evidence type="ECO:0000256" key="1">
    <source>
        <dbReference type="SAM" id="Phobius"/>
    </source>
</evidence>
<accession>A0ABS9PPX0</accession>
<proteinExistence type="predicted"/>
<keyword evidence="1" id="KW-1133">Transmembrane helix</keyword>
<evidence type="ECO:0000313" key="2">
    <source>
        <dbReference type="EMBL" id="MCG6663834.1"/>
    </source>
</evidence>
<keyword evidence="1" id="KW-0812">Transmembrane</keyword>
<name>A0ABS9PPX0_9GAMM</name>
<gene>
    <name evidence="2" type="ORF">HOP48_20125</name>
</gene>
<feature type="non-terminal residue" evidence="2">
    <location>
        <position position="1"/>
    </location>
</feature>
<dbReference type="Proteomes" id="UP000814353">
    <property type="component" value="Unassembled WGS sequence"/>
</dbReference>
<sequence>MNLRQSVILSGGDIAILLDRPIALAFVVFTVLMALHLGWSSYRQWLRKRLKAPPA</sequence>
<organism evidence="2 3">
    <name type="scientific">Billgrantia kenyensis</name>
    <dbReference type="NCBI Taxonomy" id="321266"/>
    <lineage>
        <taxon>Bacteria</taxon>
        <taxon>Pseudomonadati</taxon>
        <taxon>Pseudomonadota</taxon>
        <taxon>Gammaproteobacteria</taxon>
        <taxon>Oceanospirillales</taxon>
        <taxon>Halomonadaceae</taxon>
        <taxon>Billgrantia</taxon>
    </lineage>
</organism>
<comment type="caution">
    <text evidence="2">The sequence shown here is derived from an EMBL/GenBank/DDBJ whole genome shotgun (WGS) entry which is preliminary data.</text>
</comment>
<feature type="transmembrane region" description="Helical" evidence="1">
    <location>
        <begin position="20"/>
        <end position="39"/>
    </location>
</feature>
<keyword evidence="3" id="KW-1185">Reference proteome</keyword>
<reference evidence="2 3" key="1">
    <citation type="submission" date="2020-05" db="EMBL/GenBank/DDBJ databases">
        <title>Comparative genomic analysis of denitrifying bacteria from Halomonas genus.</title>
        <authorList>
            <person name="Wang L."/>
            <person name="Shao Z."/>
        </authorList>
    </citation>
    <scope>NUCLEOTIDE SEQUENCE [LARGE SCALE GENOMIC DNA]</scope>
    <source>
        <strain evidence="2 3">DSM 17331</strain>
    </source>
</reference>
<keyword evidence="1" id="KW-0472">Membrane</keyword>